<evidence type="ECO:0000256" key="5">
    <source>
        <dbReference type="ARBA" id="ARBA00022448"/>
    </source>
</evidence>
<evidence type="ECO:0000256" key="1">
    <source>
        <dbReference type="ARBA" id="ARBA00004477"/>
    </source>
</evidence>
<dbReference type="Pfam" id="PF00318">
    <property type="entry name" value="Ribosomal_S2"/>
    <property type="match status" value="1"/>
</dbReference>
<dbReference type="InterPro" id="IPR023591">
    <property type="entry name" value="Ribosomal_uS2_flav_dom_sf"/>
</dbReference>
<keyword evidence="11 17" id="KW-0445">Lipid transport</keyword>
<dbReference type="Pfam" id="PF16122">
    <property type="entry name" value="40S_SA_C"/>
    <property type="match status" value="1"/>
</dbReference>
<keyword evidence="7 17" id="KW-0812">Transmembrane</keyword>
<evidence type="ECO:0000256" key="15">
    <source>
        <dbReference type="HAMAP-Rule" id="MF_03015"/>
    </source>
</evidence>
<evidence type="ECO:0000256" key="14">
    <source>
        <dbReference type="ARBA" id="ARBA00023274"/>
    </source>
</evidence>
<evidence type="ECO:0000256" key="3">
    <source>
        <dbReference type="ARBA" id="ARBA00006242"/>
    </source>
</evidence>
<evidence type="ECO:0000256" key="12">
    <source>
        <dbReference type="ARBA" id="ARBA00023098"/>
    </source>
</evidence>
<evidence type="ECO:0000256" key="8">
    <source>
        <dbReference type="ARBA" id="ARBA00022824"/>
    </source>
</evidence>
<comment type="caution">
    <text evidence="19">The sequence shown here is derived from an EMBL/GenBank/DDBJ whole genome shotgun (WGS) entry which is preliminary data.</text>
</comment>
<dbReference type="EMBL" id="JBEUSY010000451">
    <property type="protein sequence ID" value="KAL1232545.1"/>
    <property type="molecule type" value="Genomic_DNA"/>
</dbReference>
<feature type="domain" description="Small ribosomal subunit protein uS2 C-terminal" evidence="18">
    <location>
        <begin position="255"/>
        <end position="298"/>
    </location>
</feature>
<keyword evidence="10 17" id="KW-1133">Transmembrane helix</keyword>
<dbReference type="CDD" id="cd01425">
    <property type="entry name" value="RPS2"/>
    <property type="match status" value="1"/>
</dbReference>
<evidence type="ECO:0000256" key="4">
    <source>
        <dbReference type="ARBA" id="ARBA00009187"/>
    </source>
</evidence>
<dbReference type="InterPro" id="IPR018130">
    <property type="entry name" value="Ribosomal_uS2_CS"/>
</dbReference>
<dbReference type="NCBIfam" id="TIGR01012">
    <property type="entry name" value="uS2_euk_arch"/>
    <property type="match status" value="1"/>
</dbReference>
<dbReference type="InterPro" id="IPR027498">
    <property type="entry name" value="Ribosomal_uS2_euk"/>
</dbReference>
<feature type="transmembrane region" description="Helical" evidence="17">
    <location>
        <begin position="423"/>
        <end position="450"/>
    </location>
</feature>
<comment type="similarity">
    <text evidence="4 17">Belongs to the ARV1 family.</text>
</comment>
<comment type="function">
    <text evidence="17">Mediator of sterol homeostasis involved in sterol uptake, trafficking and distribution into membranes.</text>
</comment>
<dbReference type="InterPro" id="IPR007290">
    <property type="entry name" value="Arv1"/>
</dbReference>
<comment type="function">
    <text evidence="15">Required for the assembly and/or stability of the 40S ribosomal subunit. Required for the processing of the 20S rRNA-precursor to mature 18S rRNA in a late step of the maturation of 40S ribosomal subunits.</text>
</comment>
<evidence type="ECO:0000313" key="19">
    <source>
        <dbReference type="EMBL" id="KAL1232545.1"/>
    </source>
</evidence>
<dbReference type="InterPro" id="IPR001865">
    <property type="entry name" value="Ribosomal_uS2"/>
</dbReference>
<name>A0ABR3KA91_TRISP</name>
<organism evidence="19 20">
    <name type="scientific">Trichinella spiralis</name>
    <name type="common">Trichina worm</name>
    <dbReference type="NCBI Taxonomy" id="6334"/>
    <lineage>
        <taxon>Eukaryota</taxon>
        <taxon>Metazoa</taxon>
        <taxon>Ecdysozoa</taxon>
        <taxon>Nematoda</taxon>
        <taxon>Enoplea</taxon>
        <taxon>Dorylaimia</taxon>
        <taxon>Trichinellida</taxon>
        <taxon>Trichinellidae</taxon>
        <taxon>Trichinella</taxon>
    </lineage>
</organism>
<evidence type="ECO:0000256" key="17">
    <source>
        <dbReference type="RuleBase" id="RU368065"/>
    </source>
</evidence>
<keyword evidence="5 17" id="KW-0813">Transport</keyword>
<evidence type="ECO:0000256" key="7">
    <source>
        <dbReference type="ARBA" id="ARBA00022692"/>
    </source>
</evidence>
<keyword evidence="8 17" id="KW-0256">Endoplasmic reticulum</keyword>
<keyword evidence="13 17" id="KW-0472">Membrane</keyword>
<evidence type="ECO:0000259" key="18">
    <source>
        <dbReference type="Pfam" id="PF16122"/>
    </source>
</evidence>
<comment type="subcellular location">
    <subcellularLocation>
        <location evidence="2 15">Cytoplasm</location>
    </subcellularLocation>
    <subcellularLocation>
        <location evidence="1 17">Endoplasmic reticulum membrane</location>
        <topology evidence="1 17">Multi-pass membrane protein</topology>
    </subcellularLocation>
</comment>
<feature type="transmembrane region" description="Helical" evidence="17">
    <location>
        <begin position="462"/>
        <end position="481"/>
    </location>
</feature>
<dbReference type="Pfam" id="PF04161">
    <property type="entry name" value="Arv1"/>
    <property type="match status" value="1"/>
</dbReference>
<dbReference type="InterPro" id="IPR032281">
    <property type="entry name" value="Ribosomal_uS2_C"/>
</dbReference>
<evidence type="ECO:0000256" key="6">
    <source>
        <dbReference type="ARBA" id="ARBA00022490"/>
    </source>
</evidence>
<evidence type="ECO:0000256" key="16">
    <source>
        <dbReference type="RuleBase" id="RU003631"/>
    </source>
</evidence>
<evidence type="ECO:0000313" key="20">
    <source>
        <dbReference type="Proteomes" id="UP001558632"/>
    </source>
</evidence>
<evidence type="ECO:0000256" key="11">
    <source>
        <dbReference type="ARBA" id="ARBA00023055"/>
    </source>
</evidence>
<dbReference type="HAMAP" id="MF_03015">
    <property type="entry name" value="Ribosomal_S2_euk"/>
    <property type="match status" value="1"/>
</dbReference>
<dbReference type="PANTHER" id="PTHR11489">
    <property type="entry name" value="40S RIBOSOMAL PROTEIN SA"/>
    <property type="match status" value="1"/>
</dbReference>
<keyword evidence="14 15" id="KW-0687">Ribonucleoprotein</keyword>
<reference evidence="19 20" key="1">
    <citation type="submission" date="2024-07" db="EMBL/GenBank/DDBJ databases">
        <title>Enhanced genomic and transcriptomic resources for Trichinella pseudospiralis and T. spiralis underpin the discovery of pronounced molecular differences between stages and species.</title>
        <authorList>
            <person name="Pasi K.K."/>
            <person name="La Rosa G."/>
            <person name="Gomez-Morales M.A."/>
            <person name="Tosini F."/>
            <person name="Sumanam S."/>
            <person name="Young N.D."/>
            <person name="Chang B.C."/>
            <person name="Robin G.B."/>
        </authorList>
    </citation>
    <scope>NUCLEOTIDE SEQUENCE [LARGE SCALE GENOMIC DNA]</scope>
    <source>
        <strain evidence="19">ISS534</strain>
    </source>
</reference>
<dbReference type="InterPro" id="IPR005707">
    <property type="entry name" value="Ribosomal_uS2_euk/arc"/>
</dbReference>
<keyword evidence="12 17" id="KW-0443">Lipid metabolism</keyword>
<accession>A0ABR3KA91</accession>
<evidence type="ECO:0000256" key="10">
    <source>
        <dbReference type="ARBA" id="ARBA00022989"/>
    </source>
</evidence>
<dbReference type="PRINTS" id="PR00395">
    <property type="entry name" value="RIBOSOMALS2"/>
</dbReference>
<comment type="similarity">
    <text evidence="3 15 16">Belongs to the universal ribosomal protein uS2 family.</text>
</comment>
<proteinExistence type="inferred from homology"/>
<sequence length="539" mass="61497">MVANFYPVSSKLSSRFEQHAKKCTPLIEDHLYQLTFQRIERTVKGVSSVIMSDYFQLRKDDARLFLAAETHIGSRNVDFQMEQYVWKRRSDGVHIINLKKTWNKILLAARAIAAVKNPAEVCVISSRPQGQRAVLKFASHIGATPIAGRFTPGTFTNQIQKAFREPLLLVVCDPRIDHQAITEASYVNIPVIAFCDTDSPMKFVDIAIPCNNKGAKSIGLLWWMLAREVLLVRDETSTRELGFYHEGQPVMVDLYFFRDPEEVEKEEQLDKMKGLEPVEEHWNQTDVGKNSVSEWSAKPAGGLSALGILERSLIIQMIQSLICVQCGDSVEELFHKYSATVLKLAHCKHCGQIADSYVEYEPAFLLLDLFLQRLPAYRHMLFNMKTMYTSRQVVLFMLCKAYYLWICIRKSSASNADIYEIEFQFYCCLLIAAAGMIVGFLITIFLMTVLKLHCEMTIQRQMNCYPIAYYGYLLLFVMVVWDQEENNSVLLLIELFILTTHIQVLRALNKLNFSSAVAVAVISSASTKLMEAFSVYAIR</sequence>
<evidence type="ECO:0000256" key="13">
    <source>
        <dbReference type="ARBA" id="ARBA00023136"/>
    </source>
</evidence>
<keyword evidence="9 15" id="KW-0689">Ribosomal protein</keyword>
<comment type="subunit">
    <text evidence="15">Component of the small ribosomal subunit. Mature ribosomes consist of a small (40S) and a large (60S) subunit. The 40S subunit contains about 33 different proteins and 1 molecule of RNA (18S). The 60S subunit contains about 49 different proteins and 3 molecules of RNA (28S, 5.8S and 5S). Interacts with ribosomal protein S21.</text>
</comment>
<evidence type="ECO:0000256" key="2">
    <source>
        <dbReference type="ARBA" id="ARBA00004496"/>
    </source>
</evidence>
<evidence type="ECO:0000256" key="9">
    <source>
        <dbReference type="ARBA" id="ARBA00022980"/>
    </source>
</evidence>
<dbReference type="PROSITE" id="PS00963">
    <property type="entry name" value="RIBOSOMAL_S2_2"/>
    <property type="match status" value="1"/>
</dbReference>
<protein>
    <recommendedName>
        <fullName evidence="15">Small ribosomal subunit protein uS2</fullName>
    </recommendedName>
</protein>
<keyword evidence="20" id="KW-1185">Reference proteome</keyword>
<keyword evidence="6 15" id="KW-0963">Cytoplasm</keyword>
<feature type="transmembrane region" description="Helical" evidence="17">
    <location>
        <begin position="393"/>
        <end position="411"/>
    </location>
</feature>
<feature type="transmembrane region" description="Helical" evidence="17">
    <location>
        <begin position="487"/>
        <end position="505"/>
    </location>
</feature>
<dbReference type="Gene3D" id="3.40.50.10490">
    <property type="entry name" value="Glucose-6-phosphate isomerase like protein, domain 1"/>
    <property type="match status" value="1"/>
</dbReference>
<feature type="transmembrane region" description="Helical" evidence="17">
    <location>
        <begin position="517"/>
        <end position="538"/>
    </location>
</feature>
<gene>
    <name evidence="19" type="ORF">TSPI_02112</name>
</gene>
<dbReference type="Proteomes" id="UP001558632">
    <property type="component" value="Unassembled WGS sequence"/>
</dbReference>
<dbReference type="SUPFAM" id="SSF52313">
    <property type="entry name" value="Ribosomal protein S2"/>
    <property type="match status" value="1"/>
</dbReference>
<dbReference type="PROSITE" id="PS00962">
    <property type="entry name" value="RIBOSOMAL_S2_1"/>
    <property type="match status" value="1"/>
</dbReference>